<organism evidence="1 2">
    <name type="scientific">Mycena maculata</name>
    <dbReference type="NCBI Taxonomy" id="230809"/>
    <lineage>
        <taxon>Eukaryota</taxon>
        <taxon>Fungi</taxon>
        <taxon>Dikarya</taxon>
        <taxon>Basidiomycota</taxon>
        <taxon>Agaricomycotina</taxon>
        <taxon>Agaricomycetes</taxon>
        <taxon>Agaricomycetidae</taxon>
        <taxon>Agaricales</taxon>
        <taxon>Marasmiineae</taxon>
        <taxon>Mycenaceae</taxon>
        <taxon>Mycena</taxon>
    </lineage>
</organism>
<proteinExistence type="predicted"/>
<accession>A0AAD7NLW5</accession>
<name>A0AAD7NLW5_9AGAR</name>
<dbReference type="EMBL" id="JARJLG010000034">
    <property type="protein sequence ID" value="KAJ7765958.1"/>
    <property type="molecule type" value="Genomic_DNA"/>
</dbReference>
<dbReference type="AlphaFoldDB" id="A0AAD7NLW5"/>
<evidence type="ECO:0000313" key="2">
    <source>
        <dbReference type="Proteomes" id="UP001215280"/>
    </source>
</evidence>
<dbReference type="Proteomes" id="UP001215280">
    <property type="component" value="Unassembled WGS sequence"/>
</dbReference>
<gene>
    <name evidence="1" type="ORF">DFH07DRAFT_1014591</name>
</gene>
<protein>
    <submittedName>
        <fullName evidence="1">Uncharacterized protein</fullName>
    </submittedName>
</protein>
<keyword evidence="2" id="KW-1185">Reference proteome</keyword>
<reference evidence="1" key="1">
    <citation type="submission" date="2023-03" db="EMBL/GenBank/DDBJ databases">
        <title>Massive genome expansion in bonnet fungi (Mycena s.s.) driven by repeated elements and novel gene families across ecological guilds.</title>
        <authorList>
            <consortium name="Lawrence Berkeley National Laboratory"/>
            <person name="Harder C.B."/>
            <person name="Miyauchi S."/>
            <person name="Viragh M."/>
            <person name="Kuo A."/>
            <person name="Thoen E."/>
            <person name="Andreopoulos B."/>
            <person name="Lu D."/>
            <person name="Skrede I."/>
            <person name="Drula E."/>
            <person name="Henrissat B."/>
            <person name="Morin E."/>
            <person name="Kohler A."/>
            <person name="Barry K."/>
            <person name="LaButti K."/>
            <person name="Morin E."/>
            <person name="Salamov A."/>
            <person name="Lipzen A."/>
            <person name="Mereny Z."/>
            <person name="Hegedus B."/>
            <person name="Baldrian P."/>
            <person name="Stursova M."/>
            <person name="Weitz H."/>
            <person name="Taylor A."/>
            <person name="Grigoriev I.V."/>
            <person name="Nagy L.G."/>
            <person name="Martin F."/>
            <person name="Kauserud H."/>
        </authorList>
    </citation>
    <scope>NUCLEOTIDE SEQUENCE</scope>
    <source>
        <strain evidence="1">CBHHK188m</strain>
    </source>
</reference>
<comment type="caution">
    <text evidence="1">The sequence shown here is derived from an EMBL/GenBank/DDBJ whole genome shotgun (WGS) entry which is preliminary data.</text>
</comment>
<sequence length="217" mass="23485">MLQLNAHRGSAGLPFMNNTTLLCVMRRRRCASSSAGLGCGIWCGRDGPGGVRRDSQHERRGYAHEERVALHKLDEMTTAWEESGDVTHPQDDKRGHSLDVEALGDAGLRLQRGVFLCELSDDGPTAFICGHGAAHGVQKLSCGPLPAERRARKCGASVTMTRLGGEGEEKEAMVDCEGNENCGSDKMIDRLGQLRRCPGRNLAEISELSTRANLSSL</sequence>
<evidence type="ECO:0000313" key="1">
    <source>
        <dbReference type="EMBL" id="KAJ7765958.1"/>
    </source>
</evidence>